<dbReference type="GO" id="GO:0046872">
    <property type="term" value="F:metal ion binding"/>
    <property type="evidence" value="ECO:0007669"/>
    <property type="project" value="UniProtKB-KW"/>
</dbReference>
<organism evidence="10 11">
    <name type="scientific">Novacetimonas pomaceti</name>
    <dbReference type="NCBI Taxonomy" id="2021998"/>
    <lineage>
        <taxon>Bacteria</taxon>
        <taxon>Pseudomonadati</taxon>
        <taxon>Pseudomonadota</taxon>
        <taxon>Alphaproteobacteria</taxon>
        <taxon>Acetobacterales</taxon>
        <taxon>Acetobacteraceae</taxon>
        <taxon>Novacetimonas</taxon>
    </lineage>
</organism>
<keyword evidence="3" id="KW-0227">DNA damage</keyword>
<dbReference type="PANTHER" id="PTHR33693:SF1">
    <property type="entry name" value="TYPE-4 URACIL-DNA GLYCOSYLASE"/>
    <property type="match status" value="1"/>
</dbReference>
<keyword evidence="6" id="KW-0411">Iron-sulfur</keyword>
<dbReference type="InterPro" id="IPR051536">
    <property type="entry name" value="UDG_Type-4/5"/>
</dbReference>
<dbReference type="InterPro" id="IPR036895">
    <property type="entry name" value="Uracil-DNA_glycosylase-like_sf"/>
</dbReference>
<feature type="region of interest" description="Disordered" evidence="8">
    <location>
        <begin position="21"/>
        <end position="88"/>
    </location>
</feature>
<dbReference type="InterPro" id="IPR005122">
    <property type="entry name" value="Uracil-DNA_glycosylase-like"/>
</dbReference>
<protein>
    <submittedName>
        <fullName evidence="10">Uracil-DNA glycosylase</fullName>
    </submittedName>
</protein>
<evidence type="ECO:0000256" key="2">
    <source>
        <dbReference type="ARBA" id="ARBA00022723"/>
    </source>
</evidence>
<sequence length="302" mass="32284">MTDSLSLLQLYVEWGADEALSPFPMDRLSPPAQPSPPIQREGDEGHHFSRAPSRPAVPATPAAPSPAVPSRGHPPSPSPVTTGVEQATDAARACAARATTPEELQAAMAAFRQCGLRDTATHTVAPQGRVGAPVMVVGEAPDADEDRGGVAFCGETGRLVDRMFGSIGLSRDDLFLAPVIAWRPPGGRPPSAMELKCCLPFIQRLIVLARPRRLILMGNIPVALLTGERITAARARGKWRDISIPPHGADEGNASPAPRVIPALPMRHAQQLRASPTARRDAWKDMLELRKTLEADAHNHDA</sequence>
<dbReference type="EMBL" id="NOXG01000004">
    <property type="protein sequence ID" value="PYD75938.1"/>
    <property type="molecule type" value="Genomic_DNA"/>
</dbReference>
<feature type="compositionally biased region" description="Pro residues" evidence="8">
    <location>
        <begin position="61"/>
        <end position="78"/>
    </location>
</feature>
<keyword evidence="7" id="KW-0234">DNA repair</keyword>
<dbReference type="RefSeq" id="WP_110528632.1">
    <property type="nucleotide sequence ID" value="NZ_NOXG01000004.1"/>
</dbReference>
<evidence type="ECO:0000256" key="4">
    <source>
        <dbReference type="ARBA" id="ARBA00022801"/>
    </source>
</evidence>
<evidence type="ECO:0000256" key="5">
    <source>
        <dbReference type="ARBA" id="ARBA00023004"/>
    </source>
</evidence>
<evidence type="ECO:0000256" key="1">
    <source>
        <dbReference type="ARBA" id="ARBA00022485"/>
    </source>
</evidence>
<comment type="caution">
    <text evidence="10">The sequence shown here is derived from an EMBL/GenBank/DDBJ whole genome shotgun (WGS) entry which is preliminary data.</text>
</comment>
<gene>
    <name evidence="10" type="ORF">CFR71_06005</name>
</gene>
<dbReference type="GO" id="GO:0006281">
    <property type="term" value="P:DNA repair"/>
    <property type="evidence" value="ECO:0007669"/>
    <property type="project" value="UniProtKB-KW"/>
</dbReference>
<feature type="compositionally biased region" description="Low complexity" evidence="8">
    <location>
        <begin position="50"/>
        <end position="60"/>
    </location>
</feature>
<dbReference type="Proteomes" id="UP000247609">
    <property type="component" value="Unassembled WGS sequence"/>
</dbReference>
<proteinExistence type="predicted"/>
<evidence type="ECO:0000313" key="10">
    <source>
        <dbReference type="EMBL" id="PYD75938.1"/>
    </source>
</evidence>
<dbReference type="GO" id="GO:0097506">
    <property type="term" value="F:deaminated base DNA N-glycosylase activity"/>
    <property type="evidence" value="ECO:0007669"/>
    <property type="project" value="UniProtKB-ARBA"/>
</dbReference>
<evidence type="ECO:0000256" key="6">
    <source>
        <dbReference type="ARBA" id="ARBA00023014"/>
    </source>
</evidence>
<dbReference type="Gene3D" id="3.40.470.10">
    <property type="entry name" value="Uracil-DNA glycosylase-like domain"/>
    <property type="match status" value="1"/>
</dbReference>
<evidence type="ECO:0000256" key="3">
    <source>
        <dbReference type="ARBA" id="ARBA00022763"/>
    </source>
</evidence>
<dbReference type="GO" id="GO:0051539">
    <property type="term" value="F:4 iron, 4 sulfur cluster binding"/>
    <property type="evidence" value="ECO:0007669"/>
    <property type="project" value="UniProtKB-KW"/>
</dbReference>
<keyword evidence="1" id="KW-0004">4Fe-4S</keyword>
<dbReference type="SMART" id="SM00986">
    <property type="entry name" value="UDG"/>
    <property type="match status" value="1"/>
</dbReference>
<evidence type="ECO:0000259" key="9">
    <source>
        <dbReference type="SMART" id="SM00986"/>
    </source>
</evidence>
<evidence type="ECO:0000256" key="7">
    <source>
        <dbReference type="ARBA" id="ARBA00023204"/>
    </source>
</evidence>
<keyword evidence="4" id="KW-0378">Hydrolase</keyword>
<dbReference type="AlphaFoldDB" id="A0A318QEY9"/>
<keyword evidence="2" id="KW-0479">Metal-binding</keyword>
<dbReference type="SMART" id="SM00987">
    <property type="entry name" value="UreE_C"/>
    <property type="match status" value="1"/>
</dbReference>
<reference evidence="10 11" key="1">
    <citation type="submission" date="2017-07" db="EMBL/GenBank/DDBJ databases">
        <title>A draft genome sequence of Komagataeibacter sp. T5K1.</title>
        <authorList>
            <person name="Skraban J."/>
            <person name="Cleenwerck I."/>
            <person name="Vandamme P."/>
            <person name="Trcek J."/>
        </authorList>
    </citation>
    <scope>NUCLEOTIDE SEQUENCE [LARGE SCALE GENOMIC DNA]</scope>
    <source>
        <strain evidence="10 11">T5K1</strain>
    </source>
</reference>
<name>A0A318QEY9_9PROT</name>
<evidence type="ECO:0000313" key="11">
    <source>
        <dbReference type="Proteomes" id="UP000247609"/>
    </source>
</evidence>
<dbReference type="CDD" id="cd10030">
    <property type="entry name" value="UDG-F4_TTUDGA_SPO1dp_like"/>
    <property type="match status" value="1"/>
</dbReference>
<accession>A0A318QEY9</accession>
<feature type="domain" description="Uracil-DNA glycosylase-like" evidence="9">
    <location>
        <begin position="125"/>
        <end position="273"/>
    </location>
</feature>
<dbReference type="Pfam" id="PF03167">
    <property type="entry name" value="UDG"/>
    <property type="match status" value="1"/>
</dbReference>
<keyword evidence="5" id="KW-0408">Iron</keyword>
<evidence type="ECO:0000256" key="8">
    <source>
        <dbReference type="SAM" id="MobiDB-lite"/>
    </source>
</evidence>
<dbReference type="SUPFAM" id="SSF52141">
    <property type="entry name" value="Uracil-DNA glycosylase-like"/>
    <property type="match status" value="1"/>
</dbReference>
<dbReference type="PANTHER" id="PTHR33693">
    <property type="entry name" value="TYPE-5 URACIL-DNA GLYCOSYLASE"/>
    <property type="match status" value="1"/>
</dbReference>